<evidence type="ECO:0000259" key="1">
    <source>
        <dbReference type="PROSITE" id="PS51202"/>
    </source>
</evidence>
<dbReference type="SUPFAM" id="SSF51735">
    <property type="entry name" value="NAD(P)-binding Rossmann-fold domains"/>
    <property type="match status" value="1"/>
</dbReference>
<dbReference type="InterPro" id="IPR036291">
    <property type="entry name" value="NAD(P)-bd_dom_sf"/>
</dbReference>
<dbReference type="PROSITE" id="PS51202">
    <property type="entry name" value="RCK_C"/>
    <property type="match status" value="1"/>
</dbReference>
<reference evidence="2 3" key="1">
    <citation type="submission" date="2013-09" db="EMBL/GenBank/DDBJ databases">
        <title>Biodegradation of hydrocarbons in the deep terrestrial subsurface : characterization of a microbial consortium composed of two Desulfotomaculum species originating from a deep geological formation.</title>
        <authorList>
            <person name="Aullo T."/>
            <person name="Berlendis S."/>
            <person name="Lascourreges J.-F."/>
            <person name="Dessort D."/>
            <person name="Saint-Laurent S."/>
            <person name="Schraauwers B."/>
            <person name="Mas J."/>
            <person name="Magot M."/>
            <person name="Ranchou-Peyruse A."/>
        </authorList>
    </citation>
    <scope>NUCLEOTIDE SEQUENCE [LARGE SCALE GENOMIC DNA]</scope>
    <source>
        <strain evidence="2 3">Bs107</strain>
    </source>
</reference>
<dbReference type="AlphaFoldDB" id="A0A2C6L1I0"/>
<dbReference type="OrthoDB" id="9776294at2"/>
<proteinExistence type="predicted"/>
<evidence type="ECO:0000313" key="2">
    <source>
        <dbReference type="EMBL" id="PHJ36991.1"/>
    </source>
</evidence>
<dbReference type="InterPro" id="IPR006037">
    <property type="entry name" value="RCK_C"/>
</dbReference>
<dbReference type="Pfam" id="PF02254">
    <property type="entry name" value="TrkA_N"/>
    <property type="match status" value="1"/>
</dbReference>
<accession>A0A2C6L1I0</accession>
<feature type="domain" description="RCK C-terminal" evidence="1">
    <location>
        <begin position="136"/>
        <end position="219"/>
    </location>
</feature>
<dbReference type="InterPro" id="IPR036721">
    <property type="entry name" value="RCK_C_sf"/>
</dbReference>
<dbReference type="EMBL" id="AWQQ01000123">
    <property type="protein sequence ID" value="PHJ36991.1"/>
    <property type="molecule type" value="Genomic_DNA"/>
</dbReference>
<dbReference type="PANTHER" id="PTHR43833:SF7">
    <property type="entry name" value="KTR SYSTEM POTASSIUM UPTAKE PROTEIN C"/>
    <property type="match status" value="1"/>
</dbReference>
<dbReference type="Gene3D" id="3.40.50.720">
    <property type="entry name" value="NAD(P)-binding Rossmann-like Domain"/>
    <property type="match status" value="1"/>
</dbReference>
<dbReference type="SUPFAM" id="SSF116726">
    <property type="entry name" value="TrkA C-terminal domain-like"/>
    <property type="match status" value="1"/>
</dbReference>
<dbReference type="Pfam" id="PF02080">
    <property type="entry name" value="TrkA_C"/>
    <property type="match status" value="1"/>
</dbReference>
<dbReference type="Gene3D" id="3.30.70.1450">
    <property type="entry name" value="Regulator of K+ conductance, C-terminal domain"/>
    <property type="match status" value="1"/>
</dbReference>
<dbReference type="GO" id="GO:0006813">
    <property type="term" value="P:potassium ion transport"/>
    <property type="evidence" value="ECO:0007669"/>
    <property type="project" value="InterPro"/>
</dbReference>
<dbReference type="Proteomes" id="UP000222564">
    <property type="component" value="Unassembled WGS sequence"/>
</dbReference>
<dbReference type="InterPro" id="IPR050721">
    <property type="entry name" value="Trk_Ktr_HKT_K-transport"/>
</dbReference>
<dbReference type="InterPro" id="IPR003148">
    <property type="entry name" value="RCK_N"/>
</dbReference>
<gene>
    <name evidence="2" type="ORF">P378_18975</name>
</gene>
<sequence length="220" mass="24585">MKKSVLVIGIGRFGRGVIEGLYEKGHDIFAVDAHEEALDNVRNMIVSGAILDVAEEDDELMRIIGEKNFDEAVVAMGEDFEGALIATHILKEAGIPVSVKAATERRGNVLAKMGADRVVFPERDIGRRLAHLISNEAVIDLLELPRGFVVEQMDVGARFAGQTMAELDIPRRFGIYILLIYQNNDFVQPMASTRLHLGDKMIVFGRKDKMNLFEKENFRD</sequence>
<comment type="caution">
    <text evidence="2">The sequence shown here is derived from an EMBL/GenBank/DDBJ whole genome shotgun (WGS) entry which is preliminary data.</text>
</comment>
<dbReference type="GO" id="GO:0008324">
    <property type="term" value="F:monoatomic cation transmembrane transporter activity"/>
    <property type="evidence" value="ECO:0007669"/>
    <property type="project" value="InterPro"/>
</dbReference>
<keyword evidence="3" id="KW-1185">Reference proteome</keyword>
<name>A0A2C6L1I0_9FIRM</name>
<dbReference type="PANTHER" id="PTHR43833">
    <property type="entry name" value="POTASSIUM CHANNEL PROTEIN 2-RELATED-RELATED"/>
    <property type="match status" value="1"/>
</dbReference>
<evidence type="ECO:0000313" key="3">
    <source>
        <dbReference type="Proteomes" id="UP000222564"/>
    </source>
</evidence>
<protein>
    <submittedName>
        <fullName evidence="2">Potassium transporter TrkA</fullName>
    </submittedName>
</protein>
<dbReference type="RefSeq" id="WP_099084057.1">
    <property type="nucleotide sequence ID" value="NZ_AWQQ01000123.1"/>
</dbReference>
<organism evidence="2 3">
    <name type="scientific">Desulforamulus profundi</name>
    <dbReference type="NCBI Taxonomy" id="1383067"/>
    <lineage>
        <taxon>Bacteria</taxon>
        <taxon>Bacillati</taxon>
        <taxon>Bacillota</taxon>
        <taxon>Clostridia</taxon>
        <taxon>Eubacteriales</taxon>
        <taxon>Peptococcaceae</taxon>
        <taxon>Desulforamulus</taxon>
    </lineage>
</organism>